<accession>A0ABU6Q7Z0</accession>
<gene>
    <name evidence="2" type="ORF">PIB30_018341</name>
</gene>
<protein>
    <submittedName>
        <fullName evidence="2">Uncharacterized protein</fullName>
    </submittedName>
</protein>
<evidence type="ECO:0000313" key="2">
    <source>
        <dbReference type="EMBL" id="MED6107886.1"/>
    </source>
</evidence>
<organism evidence="2 3">
    <name type="scientific">Stylosanthes scabra</name>
    <dbReference type="NCBI Taxonomy" id="79078"/>
    <lineage>
        <taxon>Eukaryota</taxon>
        <taxon>Viridiplantae</taxon>
        <taxon>Streptophyta</taxon>
        <taxon>Embryophyta</taxon>
        <taxon>Tracheophyta</taxon>
        <taxon>Spermatophyta</taxon>
        <taxon>Magnoliopsida</taxon>
        <taxon>eudicotyledons</taxon>
        <taxon>Gunneridae</taxon>
        <taxon>Pentapetalae</taxon>
        <taxon>rosids</taxon>
        <taxon>fabids</taxon>
        <taxon>Fabales</taxon>
        <taxon>Fabaceae</taxon>
        <taxon>Papilionoideae</taxon>
        <taxon>50 kb inversion clade</taxon>
        <taxon>dalbergioids sensu lato</taxon>
        <taxon>Dalbergieae</taxon>
        <taxon>Pterocarpus clade</taxon>
        <taxon>Stylosanthes</taxon>
    </lineage>
</organism>
<comment type="caution">
    <text evidence="2">The sequence shown here is derived from an EMBL/GenBank/DDBJ whole genome shotgun (WGS) entry which is preliminary data.</text>
</comment>
<evidence type="ECO:0000256" key="1">
    <source>
        <dbReference type="SAM" id="MobiDB-lite"/>
    </source>
</evidence>
<feature type="region of interest" description="Disordered" evidence="1">
    <location>
        <begin position="52"/>
        <end position="71"/>
    </location>
</feature>
<evidence type="ECO:0000313" key="3">
    <source>
        <dbReference type="Proteomes" id="UP001341840"/>
    </source>
</evidence>
<proteinExistence type="predicted"/>
<dbReference type="Proteomes" id="UP001341840">
    <property type="component" value="Unassembled WGS sequence"/>
</dbReference>
<reference evidence="2 3" key="1">
    <citation type="journal article" date="2023" name="Plants (Basel)">
        <title>Bridging the Gap: Combining Genomics and Transcriptomics Approaches to Understand Stylosanthes scabra, an Orphan Legume from the Brazilian Caatinga.</title>
        <authorList>
            <person name="Ferreira-Neto J.R.C."/>
            <person name="da Silva M.D."/>
            <person name="Binneck E."/>
            <person name="de Melo N.F."/>
            <person name="da Silva R.H."/>
            <person name="de Melo A.L.T.M."/>
            <person name="Pandolfi V."/>
            <person name="Bustamante F.O."/>
            <person name="Brasileiro-Vidal A.C."/>
            <person name="Benko-Iseppon A.M."/>
        </authorList>
    </citation>
    <scope>NUCLEOTIDE SEQUENCE [LARGE SCALE GENOMIC DNA]</scope>
    <source>
        <tissue evidence="2">Leaves</tissue>
    </source>
</reference>
<dbReference type="EMBL" id="JASCZI010000055">
    <property type="protein sequence ID" value="MED6107886.1"/>
    <property type="molecule type" value="Genomic_DNA"/>
</dbReference>
<keyword evidence="3" id="KW-1185">Reference proteome</keyword>
<name>A0ABU6Q7Z0_9FABA</name>
<sequence>MGWAGGYLPAPRPRPQIIPRPIPRHRGIFVPIPILRGKSVPLQMDKLDSGAMQIGTHEGDGSGKGGRLPALLRPQPPAAVVACGHLRRKHRSPYEHSSALCDVFYL</sequence>